<organism evidence="16 17">
    <name type="scientific">Roseivivax lentus</name>
    <dbReference type="NCBI Taxonomy" id="633194"/>
    <lineage>
        <taxon>Bacteria</taxon>
        <taxon>Pseudomonadati</taxon>
        <taxon>Pseudomonadota</taxon>
        <taxon>Alphaproteobacteria</taxon>
        <taxon>Rhodobacterales</taxon>
        <taxon>Roseobacteraceae</taxon>
        <taxon>Roseivivax</taxon>
    </lineage>
</organism>
<evidence type="ECO:0000256" key="3">
    <source>
        <dbReference type="ARBA" id="ARBA00012438"/>
    </source>
</evidence>
<keyword evidence="17" id="KW-1185">Reference proteome</keyword>
<dbReference type="InterPro" id="IPR013654">
    <property type="entry name" value="PAS_2"/>
</dbReference>
<keyword evidence="13" id="KW-0675">Receptor</keyword>
<dbReference type="SUPFAM" id="SSF55785">
    <property type="entry name" value="PYP-like sensor domain (PAS domain)"/>
    <property type="match status" value="1"/>
</dbReference>
<keyword evidence="5" id="KW-0597">Phosphoprotein</keyword>
<dbReference type="GO" id="GO:0007234">
    <property type="term" value="P:osmosensory signaling via phosphorelay pathway"/>
    <property type="evidence" value="ECO:0007669"/>
    <property type="project" value="TreeGrafter"/>
</dbReference>
<dbReference type="PROSITE" id="PS50046">
    <property type="entry name" value="PHYTOCHROME_2"/>
    <property type="match status" value="1"/>
</dbReference>
<dbReference type="GO" id="GO:0000155">
    <property type="term" value="F:phosphorelay sensor kinase activity"/>
    <property type="evidence" value="ECO:0007669"/>
    <property type="project" value="InterPro"/>
</dbReference>
<dbReference type="Pfam" id="PF00512">
    <property type="entry name" value="HisKA"/>
    <property type="match status" value="1"/>
</dbReference>
<dbReference type="SUPFAM" id="SSF55781">
    <property type="entry name" value="GAF domain-like"/>
    <property type="match status" value="2"/>
</dbReference>
<sequence>MNAPKSLSEFFTRTDRTTLDNCDSEQIHFSGMIQNIGALIALDQDSYRVVAASENISDFLGVAPEAMMSMTLADLDPELHRELALLSNGPQLLHEVLDYIVTREGVSFDTVTHCHAGLRIIEFLPNNMPSPRVSRTNMRLVGKTSAQILHSDSFEDAMQIAVDAVRSLTGFARVKIYRFLPDWSGETIAESRVPEVDSYLGLHFPAGDIPKQVREIMTMVPYRAIGSVFDDAIPIRVLHRTGGPIDLTWAVSRSVSRMHTAYLRNMGLQASFGCSLMHRGALWGLIAAHHTEPGIVPFDSWSLIHEIGTALMLRHDQHERTKIADKITELRRIENAFAAALRNSGEVEDVVATLVPVLQEFLDADGFAFQYGSNLHFSGRTPPPDIIREMIQWAIKQRETSDQFQTTAFHRDFPPARDHMDTACGVLIQPIATHRVCQLIWFRGPITQKVAWAGKPRKAAVIVPDADPVAQLLPRQSFARWEEEHCEESKPWMPDELESAREIFKEFLDIVTAQLLLKDENATLKKFAATAAHDLRAPLRGISNALSFMHEDGFEPEAVRENHAMAKIYAARLTDLTSGLLELEMVTGQKHSFTDVDPTRAARDARDLLGVQIEEAEADFEIAQMPLVRGNLHLLMRLFLNLGSNALKYRDPDRAPRVRIGPTEGPAGFQSVEVCDNGIGIPEEYAKRVFQAMQRLHPQSKIEGSGLGLSICERIVQQHGGKISLDTAYSGGARFVVSLPNPVRAEHAA</sequence>
<dbReference type="GO" id="GO:0006355">
    <property type="term" value="P:regulation of DNA-templated transcription"/>
    <property type="evidence" value="ECO:0007669"/>
    <property type="project" value="InterPro"/>
</dbReference>
<evidence type="ECO:0000256" key="12">
    <source>
        <dbReference type="ARBA" id="ARBA00023012"/>
    </source>
</evidence>
<dbReference type="PRINTS" id="PR00344">
    <property type="entry name" value="BCTRLSENSOR"/>
</dbReference>
<dbReference type="PANTHER" id="PTHR42878">
    <property type="entry name" value="TWO-COMPONENT HISTIDINE KINASE"/>
    <property type="match status" value="1"/>
</dbReference>
<dbReference type="InterPro" id="IPR036890">
    <property type="entry name" value="HATPase_C_sf"/>
</dbReference>
<evidence type="ECO:0000256" key="11">
    <source>
        <dbReference type="ARBA" id="ARBA00022991"/>
    </source>
</evidence>
<evidence type="ECO:0000256" key="4">
    <source>
        <dbReference type="ARBA" id="ARBA00022543"/>
    </source>
</evidence>
<dbReference type="InterPro" id="IPR003661">
    <property type="entry name" value="HisK_dim/P_dom"/>
</dbReference>
<evidence type="ECO:0000256" key="2">
    <source>
        <dbReference type="ARBA" id="ARBA00006402"/>
    </source>
</evidence>
<dbReference type="PROSITE" id="PS50109">
    <property type="entry name" value="HIS_KIN"/>
    <property type="match status" value="1"/>
</dbReference>
<evidence type="ECO:0000256" key="13">
    <source>
        <dbReference type="ARBA" id="ARBA00023170"/>
    </source>
</evidence>
<dbReference type="SMART" id="SM00387">
    <property type="entry name" value="HATPase_c"/>
    <property type="match status" value="1"/>
</dbReference>
<dbReference type="AlphaFoldDB" id="A0A1N7PXU2"/>
<dbReference type="Gene3D" id="3.30.450.270">
    <property type="match status" value="1"/>
</dbReference>
<evidence type="ECO:0000256" key="10">
    <source>
        <dbReference type="ARBA" id="ARBA00022840"/>
    </source>
</evidence>
<evidence type="ECO:0000256" key="7">
    <source>
        <dbReference type="ARBA" id="ARBA00022679"/>
    </source>
</evidence>
<dbReference type="InterPro" id="IPR050351">
    <property type="entry name" value="BphY/WalK/GraS-like"/>
</dbReference>
<dbReference type="GO" id="GO:0000156">
    <property type="term" value="F:phosphorelay response regulator activity"/>
    <property type="evidence" value="ECO:0007669"/>
    <property type="project" value="TreeGrafter"/>
</dbReference>
<keyword evidence="9 16" id="KW-0418">Kinase</keyword>
<evidence type="ECO:0000256" key="8">
    <source>
        <dbReference type="ARBA" id="ARBA00022741"/>
    </source>
</evidence>
<dbReference type="SUPFAM" id="SSF55874">
    <property type="entry name" value="ATPase domain of HSP90 chaperone/DNA topoisomerase II/histidine kinase"/>
    <property type="match status" value="1"/>
</dbReference>
<dbReference type="EC" id="2.7.13.3" evidence="3"/>
<keyword evidence="10" id="KW-0067">ATP-binding</keyword>
<dbReference type="InterPro" id="IPR013515">
    <property type="entry name" value="Phytochrome_cen-reg"/>
</dbReference>
<gene>
    <name evidence="16" type="ORF">SAMN05421759_12220</name>
</gene>
<dbReference type="InterPro" id="IPR004358">
    <property type="entry name" value="Sig_transdc_His_kin-like_C"/>
</dbReference>
<dbReference type="InterPro" id="IPR036097">
    <property type="entry name" value="HisK_dim/P_sf"/>
</dbReference>
<keyword evidence="11" id="KW-0157">Chromophore</keyword>
<dbReference type="GO" id="GO:0030295">
    <property type="term" value="F:protein kinase activator activity"/>
    <property type="evidence" value="ECO:0007669"/>
    <property type="project" value="TreeGrafter"/>
</dbReference>
<dbReference type="Gene3D" id="3.30.565.10">
    <property type="entry name" value="Histidine kinase-like ATPase, C-terminal domain"/>
    <property type="match status" value="1"/>
</dbReference>
<keyword evidence="7" id="KW-0808">Transferase</keyword>
<dbReference type="InterPro" id="IPR043150">
    <property type="entry name" value="Phytochrome_PHY_sf"/>
</dbReference>
<dbReference type="InterPro" id="IPR029016">
    <property type="entry name" value="GAF-like_dom_sf"/>
</dbReference>
<dbReference type="STRING" id="633194.SAMN05421759_12220"/>
<dbReference type="EMBL" id="FTOQ01000022">
    <property type="protein sequence ID" value="SIT15412.1"/>
    <property type="molecule type" value="Genomic_DNA"/>
</dbReference>
<evidence type="ECO:0000256" key="5">
    <source>
        <dbReference type="ARBA" id="ARBA00022553"/>
    </source>
</evidence>
<evidence type="ECO:0000259" key="14">
    <source>
        <dbReference type="PROSITE" id="PS50046"/>
    </source>
</evidence>
<dbReference type="RefSeq" id="WP_076450895.1">
    <property type="nucleotide sequence ID" value="NZ_FTOQ01000022.1"/>
</dbReference>
<dbReference type="CDD" id="cd00082">
    <property type="entry name" value="HisKA"/>
    <property type="match status" value="1"/>
</dbReference>
<name>A0A1N7PXU2_9RHOB</name>
<dbReference type="Gene3D" id="3.30.450.20">
    <property type="entry name" value="PAS domain"/>
    <property type="match status" value="1"/>
</dbReference>
<evidence type="ECO:0000259" key="15">
    <source>
        <dbReference type="PROSITE" id="PS50109"/>
    </source>
</evidence>
<accession>A0A1N7PXU2</accession>
<keyword evidence="4" id="KW-0600">Photoreceptor protein</keyword>
<reference evidence="17" key="1">
    <citation type="submission" date="2017-01" db="EMBL/GenBank/DDBJ databases">
        <authorList>
            <person name="Varghese N."/>
            <person name="Submissions S."/>
        </authorList>
    </citation>
    <scope>NUCLEOTIDE SEQUENCE [LARGE SCALE GENOMIC DNA]</scope>
    <source>
        <strain evidence="17">DSM 29430</strain>
    </source>
</reference>
<keyword evidence="6" id="KW-0716">Sensory transduction</keyword>
<keyword evidence="8" id="KW-0547">Nucleotide-binding</keyword>
<dbReference type="SMART" id="SM00388">
    <property type="entry name" value="HisKA"/>
    <property type="match status" value="1"/>
</dbReference>
<comment type="similarity">
    <text evidence="2">In the N-terminal section; belongs to the phytochrome family.</text>
</comment>
<dbReference type="InterPro" id="IPR016132">
    <property type="entry name" value="Phyto_chromo_attachment"/>
</dbReference>
<dbReference type="GO" id="GO:0009584">
    <property type="term" value="P:detection of visible light"/>
    <property type="evidence" value="ECO:0007669"/>
    <property type="project" value="InterPro"/>
</dbReference>
<evidence type="ECO:0000256" key="1">
    <source>
        <dbReference type="ARBA" id="ARBA00000085"/>
    </source>
</evidence>
<comment type="catalytic activity">
    <reaction evidence="1">
        <text>ATP + protein L-histidine = ADP + protein N-phospho-L-histidine.</text>
        <dbReference type="EC" id="2.7.13.3"/>
    </reaction>
</comment>
<dbReference type="Gene3D" id="1.10.287.130">
    <property type="match status" value="1"/>
</dbReference>
<feature type="domain" description="Histidine kinase" evidence="15">
    <location>
        <begin position="530"/>
        <end position="743"/>
    </location>
</feature>
<dbReference type="Pfam" id="PF08446">
    <property type="entry name" value="PAS_2"/>
    <property type="match status" value="1"/>
</dbReference>
<dbReference type="Pfam" id="PF01590">
    <property type="entry name" value="GAF"/>
    <property type="match status" value="1"/>
</dbReference>
<dbReference type="InterPro" id="IPR005467">
    <property type="entry name" value="His_kinase_dom"/>
</dbReference>
<dbReference type="InterPro" id="IPR003018">
    <property type="entry name" value="GAF"/>
</dbReference>
<dbReference type="Proteomes" id="UP000186684">
    <property type="component" value="Unassembled WGS sequence"/>
</dbReference>
<evidence type="ECO:0000256" key="9">
    <source>
        <dbReference type="ARBA" id="ARBA00022777"/>
    </source>
</evidence>
<protein>
    <recommendedName>
        <fullName evidence="3">histidine kinase</fullName>
        <ecNumber evidence="3">2.7.13.3</ecNumber>
    </recommendedName>
</protein>
<proteinExistence type="inferred from homology"/>
<dbReference type="InterPro" id="IPR003594">
    <property type="entry name" value="HATPase_dom"/>
</dbReference>
<dbReference type="PANTHER" id="PTHR42878:SF7">
    <property type="entry name" value="SENSOR HISTIDINE KINASE GLRK"/>
    <property type="match status" value="1"/>
</dbReference>
<evidence type="ECO:0000256" key="6">
    <source>
        <dbReference type="ARBA" id="ARBA00022606"/>
    </source>
</evidence>
<dbReference type="SUPFAM" id="SSF47384">
    <property type="entry name" value="Homodimeric domain of signal transducing histidine kinase"/>
    <property type="match status" value="1"/>
</dbReference>
<feature type="domain" description="Phytochrome chromophore attachment site" evidence="14">
    <location>
        <begin position="153"/>
        <end position="293"/>
    </location>
</feature>
<dbReference type="Gene3D" id="3.30.450.40">
    <property type="match status" value="1"/>
</dbReference>
<dbReference type="Pfam" id="PF00360">
    <property type="entry name" value="PHY"/>
    <property type="match status" value="1"/>
</dbReference>
<dbReference type="GO" id="GO:0009881">
    <property type="term" value="F:photoreceptor activity"/>
    <property type="evidence" value="ECO:0007669"/>
    <property type="project" value="UniProtKB-KW"/>
</dbReference>
<dbReference type="InterPro" id="IPR035965">
    <property type="entry name" value="PAS-like_dom_sf"/>
</dbReference>
<evidence type="ECO:0000313" key="16">
    <source>
        <dbReference type="EMBL" id="SIT15412.1"/>
    </source>
</evidence>
<dbReference type="OrthoDB" id="9795133at2"/>
<dbReference type="Pfam" id="PF02518">
    <property type="entry name" value="HATPase_c"/>
    <property type="match status" value="1"/>
</dbReference>
<dbReference type="GO" id="GO:0005524">
    <property type="term" value="F:ATP binding"/>
    <property type="evidence" value="ECO:0007669"/>
    <property type="project" value="UniProtKB-KW"/>
</dbReference>
<evidence type="ECO:0000313" key="17">
    <source>
        <dbReference type="Proteomes" id="UP000186684"/>
    </source>
</evidence>
<keyword evidence="12" id="KW-0902">Two-component regulatory system</keyword>